<protein>
    <recommendedName>
        <fullName evidence="4">WG repeat-containing protein</fullName>
    </recommendedName>
</protein>
<gene>
    <name evidence="2" type="ORF">CF651_05975</name>
</gene>
<accession>A0A229UVN4</accession>
<organism evidence="2 3">
    <name type="scientific">Paenibacillus rigui</name>
    <dbReference type="NCBI Taxonomy" id="554312"/>
    <lineage>
        <taxon>Bacteria</taxon>
        <taxon>Bacillati</taxon>
        <taxon>Bacillota</taxon>
        <taxon>Bacilli</taxon>
        <taxon>Bacillales</taxon>
        <taxon>Paenibacillaceae</taxon>
        <taxon>Paenibacillus</taxon>
    </lineage>
</organism>
<reference evidence="2 3" key="1">
    <citation type="submission" date="2017-07" db="EMBL/GenBank/DDBJ databases">
        <title>Genome sequencing and assembly of Paenibacillus rigui.</title>
        <authorList>
            <person name="Mayilraj S."/>
        </authorList>
    </citation>
    <scope>NUCLEOTIDE SEQUENCE [LARGE SCALE GENOMIC DNA]</scope>
    <source>
        <strain evidence="2 3">JCM 16352</strain>
    </source>
</reference>
<dbReference type="Proteomes" id="UP000215509">
    <property type="component" value="Unassembled WGS sequence"/>
</dbReference>
<evidence type="ECO:0000313" key="3">
    <source>
        <dbReference type="Proteomes" id="UP000215509"/>
    </source>
</evidence>
<evidence type="ECO:0000313" key="2">
    <source>
        <dbReference type="EMBL" id="OXM87195.1"/>
    </source>
</evidence>
<dbReference type="SUPFAM" id="SSF69360">
    <property type="entry name" value="Cell wall binding repeat"/>
    <property type="match status" value="2"/>
</dbReference>
<name>A0A229UVN4_9BACL</name>
<dbReference type="PANTHER" id="PTHR37841:SF1">
    <property type="entry name" value="DUF3298 DOMAIN-CONTAINING PROTEIN"/>
    <property type="match status" value="1"/>
</dbReference>
<keyword evidence="3" id="KW-1185">Reference proteome</keyword>
<dbReference type="EMBL" id="NMQW01000008">
    <property type="protein sequence ID" value="OXM87195.1"/>
    <property type="molecule type" value="Genomic_DNA"/>
</dbReference>
<dbReference type="PANTHER" id="PTHR37841">
    <property type="entry name" value="GLR2918 PROTEIN"/>
    <property type="match status" value="1"/>
</dbReference>
<feature type="signal peptide" evidence="1">
    <location>
        <begin position="1"/>
        <end position="36"/>
    </location>
</feature>
<feature type="chain" id="PRO_5039179326" description="WG repeat-containing protein" evidence="1">
    <location>
        <begin position="37"/>
        <end position="733"/>
    </location>
</feature>
<dbReference type="Pfam" id="PF14903">
    <property type="entry name" value="WG_beta_rep"/>
    <property type="match status" value="6"/>
</dbReference>
<evidence type="ECO:0000256" key="1">
    <source>
        <dbReference type="SAM" id="SignalP"/>
    </source>
</evidence>
<dbReference type="InterPro" id="IPR032774">
    <property type="entry name" value="WG_beta_rep"/>
</dbReference>
<dbReference type="AlphaFoldDB" id="A0A229UVN4"/>
<proteinExistence type="predicted"/>
<evidence type="ECO:0008006" key="4">
    <source>
        <dbReference type="Google" id="ProtNLM"/>
    </source>
</evidence>
<keyword evidence="1" id="KW-0732">Signal</keyword>
<sequence>MKKARFEYMLSKSSGIRLLLCAALGCLAVLPAPVYTAEAALSAATKNPTFQVTVLEPTELFEDYRHPDASVGTVSALQTLTVKGTDSGSAEQKPSWYLVETWLGDRWIHSDDRVVKGAYERKEQTITTMTELPFYSSLNSPPEGLIAKQQVKSTAHIQYCGVSRAATDDPAQCSSDLYLIETWAGPKWLVNPPIVEKIPEEAYSAEFTILEQLPYFDKPASADYNLPFTLDYVQPSKVQVTARKVLGEHRIWYKIHLPQGDKWIIPMGRTLDNVKQIQQTIELMTEAGLCDNPNMECFFSNEKVPAGSYPAVAQWNDWYYIQTDDRGMKWVNPAESLREKPLGTEPTSEKVQLLSTTTTYRTPDTAGIAGHLAGFFAPQYVDAFERWTSSSGELWYRVHTSETQEWVREQDVQVPLYPVVKDGKYGYMDQKGKLRIPMQYSSALDFKEGLALVWNPVVNGWSYIDMKGNEVIPARFNDAEPFSEGRAAVKITSGPKDTRQGYIDRDGKLIDMPDILYGSSFSEGMAAVAVEGMNSQGSAYLYGYMNKQGQMVIKPQFDFAYPFSWHMARVEYNGKAGFIQQDGSIAIPIEFDDARDFYQGTAAVKVGDRWGYLWSAGSWHIQPQYEEAGDFSEDLAAVRKDGKWGYINPEGTMVIPAIFDAAEAFSEGLAAVRVGDWQWGYIDTKGTVVIPPTYYDADKFHAGVANVRAGYTGEGPDSGYIDRTGKEIWKPSR</sequence>
<comment type="caution">
    <text evidence="2">The sequence shown here is derived from an EMBL/GenBank/DDBJ whole genome shotgun (WGS) entry which is preliminary data.</text>
</comment>